<evidence type="ECO:0000256" key="1">
    <source>
        <dbReference type="ARBA" id="ARBA00005593"/>
    </source>
</evidence>
<dbReference type="InterPro" id="IPR036188">
    <property type="entry name" value="FAD/NAD-bd_sf"/>
</dbReference>
<dbReference type="EMBL" id="JAEPRB010000058">
    <property type="protein sequence ID" value="KAG2223594.1"/>
    <property type="molecule type" value="Genomic_DNA"/>
</dbReference>
<reference evidence="2 3" key="1">
    <citation type="submission" date="2020-12" db="EMBL/GenBank/DDBJ databases">
        <title>Metabolic potential, ecology and presence of endohyphal bacteria is reflected in genomic diversity of Mucoromycotina.</title>
        <authorList>
            <person name="Muszewska A."/>
            <person name="Okrasinska A."/>
            <person name="Steczkiewicz K."/>
            <person name="Drgas O."/>
            <person name="Orlowska M."/>
            <person name="Perlinska-Lenart U."/>
            <person name="Aleksandrzak-Piekarczyk T."/>
            <person name="Szatraj K."/>
            <person name="Zielenkiewicz U."/>
            <person name="Pilsyk S."/>
            <person name="Malc E."/>
            <person name="Mieczkowski P."/>
            <person name="Kruszewska J.S."/>
            <person name="Biernat P."/>
            <person name="Pawlowska J."/>
        </authorList>
    </citation>
    <scope>NUCLEOTIDE SEQUENCE [LARGE SCALE GENOMIC DNA]</scope>
    <source>
        <strain evidence="2 3">CBS 142.35</strain>
    </source>
</reference>
<keyword evidence="3" id="KW-1185">Reference proteome</keyword>
<dbReference type="InterPro" id="IPR018203">
    <property type="entry name" value="GDP_dissociation_inhibitor"/>
</dbReference>
<dbReference type="GO" id="GO:0016192">
    <property type="term" value="P:vesicle-mediated transport"/>
    <property type="evidence" value="ECO:0007669"/>
    <property type="project" value="TreeGrafter"/>
</dbReference>
<dbReference type="Gene3D" id="3.50.50.60">
    <property type="entry name" value="FAD/NAD(P)-binding domain"/>
    <property type="match status" value="2"/>
</dbReference>
<evidence type="ECO:0000313" key="3">
    <source>
        <dbReference type="Proteomes" id="UP000646827"/>
    </source>
</evidence>
<name>A0A8H7S6E8_9FUNG</name>
<dbReference type="SUPFAM" id="SSF51905">
    <property type="entry name" value="FAD/NAD(P)-binding domain"/>
    <property type="match status" value="1"/>
</dbReference>
<dbReference type="GO" id="GO:0005092">
    <property type="term" value="F:GDP-dissociation inhibitor activity"/>
    <property type="evidence" value="ECO:0007669"/>
    <property type="project" value="InterPro"/>
</dbReference>
<proteinExistence type="inferred from homology"/>
<dbReference type="AlphaFoldDB" id="A0A8H7S6E8"/>
<sequence>MSNNSPQLLDETDFDVIVLGTGLIDALARAGKKVLHVDSNDHYGSNWSVFGFKELLRWNQSQQKDQESLTKKEHNIDYHKNYKENYHNVTFKLYQQPCLPEGPVIEFDTTTLTEPLSLETALYDKIKSHISIDATTDKVLIEESINNEVKYIINNDLKDKMTINLQPSISKLTVLLNAMRASRSYNLDLTPKLLSCNGELVEILIRSGVGRYLEFKGVDDIGIYDSEEGRLDRVPSSKQDVFTNKSINLVDKRKLMRFLTFAIDFDSNPDVLEGNEEMPYIQFLDEKFKISGKLQTAIIYAIANVDNQTPTKFGLEQTQAFVRSMGRFSKGGYLCPLYGGGSEIAQAFCRVCAVFGGVYILSQELAGFLIDENTGECKGIETKDGQKFNANWVVAGIDYLDKSWVSPSLTDFEKSVSRAIVVTDKPLVSFGENDEMLCYSVFPPGSSAGNHDKPVLVIHQNHETMACPRGEYVTYLWKESTQEDQNILEKAIELLLPEDAHIKFSLFYSQRSRHITRDDSWNLPKNIIPCSDPSSSLTFEEAIREAMEIFFQCVPKDTPFMPEQPQDPEEDY</sequence>
<dbReference type="GO" id="GO:0007264">
    <property type="term" value="P:small GTPase-mediated signal transduction"/>
    <property type="evidence" value="ECO:0007669"/>
    <property type="project" value="InterPro"/>
</dbReference>
<dbReference type="Gene3D" id="3.30.519.10">
    <property type="entry name" value="Guanine Nucleotide Dissociation Inhibitor, domain 2"/>
    <property type="match status" value="1"/>
</dbReference>
<dbReference type="PANTHER" id="PTHR11787:SF4">
    <property type="entry name" value="CHM, RAB ESCORT PROTEIN 1"/>
    <property type="match status" value="1"/>
</dbReference>
<comment type="caution">
    <text evidence="2">The sequence shown here is derived from an EMBL/GenBank/DDBJ whole genome shotgun (WGS) entry which is preliminary data.</text>
</comment>
<dbReference type="PRINTS" id="PR00891">
    <property type="entry name" value="RABGDIREP"/>
</dbReference>
<dbReference type="PANTHER" id="PTHR11787">
    <property type="entry name" value="RAB GDP-DISSOCIATION INHIBITOR"/>
    <property type="match status" value="1"/>
</dbReference>
<dbReference type="OrthoDB" id="9446342at2759"/>
<accession>A0A8H7S6E8</accession>
<dbReference type="GO" id="GO:0005829">
    <property type="term" value="C:cytosol"/>
    <property type="evidence" value="ECO:0007669"/>
    <property type="project" value="TreeGrafter"/>
</dbReference>
<evidence type="ECO:0000313" key="2">
    <source>
        <dbReference type="EMBL" id="KAG2223594.1"/>
    </source>
</evidence>
<protein>
    <recommendedName>
        <fullName evidence="4">Rab proteins geranylgeranyltransferase component</fullName>
    </recommendedName>
</protein>
<comment type="similarity">
    <text evidence="1">Belongs to the Rab GDI family.</text>
</comment>
<dbReference type="Pfam" id="PF00996">
    <property type="entry name" value="GDI"/>
    <property type="match status" value="2"/>
</dbReference>
<organism evidence="2 3">
    <name type="scientific">Circinella minor</name>
    <dbReference type="NCBI Taxonomy" id="1195481"/>
    <lineage>
        <taxon>Eukaryota</taxon>
        <taxon>Fungi</taxon>
        <taxon>Fungi incertae sedis</taxon>
        <taxon>Mucoromycota</taxon>
        <taxon>Mucoromycotina</taxon>
        <taxon>Mucoromycetes</taxon>
        <taxon>Mucorales</taxon>
        <taxon>Lichtheimiaceae</taxon>
        <taxon>Circinella</taxon>
    </lineage>
</organism>
<dbReference type="SUPFAM" id="SSF54373">
    <property type="entry name" value="FAD-linked reductases, C-terminal domain"/>
    <property type="match status" value="1"/>
</dbReference>
<evidence type="ECO:0008006" key="4">
    <source>
        <dbReference type="Google" id="ProtNLM"/>
    </source>
</evidence>
<dbReference type="GO" id="GO:0005968">
    <property type="term" value="C:Rab-protein geranylgeranyltransferase complex"/>
    <property type="evidence" value="ECO:0007669"/>
    <property type="project" value="TreeGrafter"/>
</dbReference>
<gene>
    <name evidence="2" type="ORF">INT45_001676</name>
</gene>
<dbReference type="Proteomes" id="UP000646827">
    <property type="component" value="Unassembled WGS sequence"/>
</dbReference>
<dbReference type="GO" id="GO:0005634">
    <property type="term" value="C:nucleus"/>
    <property type="evidence" value="ECO:0007669"/>
    <property type="project" value="TreeGrafter"/>
</dbReference>